<protein>
    <recommendedName>
        <fullName evidence="2">Phytanoyl-CoA dioxygenase</fullName>
    </recommendedName>
</protein>
<sequence>VSESAATAQGGPRLTDAQKAQYHERGYLTGLPPVFSAAEVADLNAGFSRLCDLLDEGEDSKEIREWHESSLWLFDICRHVQILDYVEDI</sequence>
<evidence type="ECO:0008006" key="2">
    <source>
        <dbReference type="Google" id="ProtNLM"/>
    </source>
</evidence>
<name>A0A382BSI5_9ZZZZ</name>
<accession>A0A382BSI5</accession>
<feature type="non-terminal residue" evidence="1">
    <location>
        <position position="1"/>
    </location>
</feature>
<gene>
    <name evidence="1" type="ORF">METZ01_LOCUS168887</name>
</gene>
<evidence type="ECO:0000313" key="1">
    <source>
        <dbReference type="EMBL" id="SVB16033.1"/>
    </source>
</evidence>
<dbReference type="SUPFAM" id="SSF51197">
    <property type="entry name" value="Clavaminate synthase-like"/>
    <property type="match status" value="1"/>
</dbReference>
<organism evidence="1">
    <name type="scientific">marine metagenome</name>
    <dbReference type="NCBI Taxonomy" id="408172"/>
    <lineage>
        <taxon>unclassified sequences</taxon>
        <taxon>metagenomes</taxon>
        <taxon>ecological metagenomes</taxon>
    </lineage>
</organism>
<dbReference type="Gene3D" id="2.60.120.620">
    <property type="entry name" value="q2cbj1_9rhob like domain"/>
    <property type="match status" value="1"/>
</dbReference>
<dbReference type="AlphaFoldDB" id="A0A382BSI5"/>
<proteinExistence type="predicted"/>
<reference evidence="1" key="1">
    <citation type="submission" date="2018-05" db="EMBL/GenBank/DDBJ databases">
        <authorList>
            <person name="Lanie J.A."/>
            <person name="Ng W.-L."/>
            <person name="Kazmierczak K.M."/>
            <person name="Andrzejewski T.M."/>
            <person name="Davidsen T.M."/>
            <person name="Wayne K.J."/>
            <person name="Tettelin H."/>
            <person name="Glass J.I."/>
            <person name="Rusch D."/>
            <person name="Podicherti R."/>
            <person name="Tsui H.-C.T."/>
            <person name="Winkler M.E."/>
        </authorList>
    </citation>
    <scope>NUCLEOTIDE SEQUENCE</scope>
</reference>
<dbReference type="EMBL" id="UINC01030898">
    <property type="protein sequence ID" value="SVB16033.1"/>
    <property type="molecule type" value="Genomic_DNA"/>
</dbReference>
<feature type="non-terminal residue" evidence="1">
    <location>
        <position position="89"/>
    </location>
</feature>